<gene>
    <name evidence="14" type="ORF">KC19_10G136000</name>
</gene>
<reference evidence="14" key="1">
    <citation type="submission" date="2020-06" db="EMBL/GenBank/DDBJ databases">
        <title>WGS assembly of Ceratodon purpureus strain R40.</title>
        <authorList>
            <person name="Carey S.B."/>
            <person name="Jenkins J."/>
            <person name="Shu S."/>
            <person name="Lovell J.T."/>
            <person name="Sreedasyam A."/>
            <person name="Maumus F."/>
            <person name="Tiley G.P."/>
            <person name="Fernandez-Pozo N."/>
            <person name="Barry K."/>
            <person name="Chen C."/>
            <person name="Wang M."/>
            <person name="Lipzen A."/>
            <person name="Daum C."/>
            <person name="Saski C.A."/>
            <person name="Payton A.C."/>
            <person name="Mcbreen J.C."/>
            <person name="Conrad R.E."/>
            <person name="Kollar L.M."/>
            <person name="Olsson S."/>
            <person name="Huttunen S."/>
            <person name="Landis J.B."/>
            <person name="Wickett N.J."/>
            <person name="Johnson M.G."/>
            <person name="Rensing S.A."/>
            <person name="Grimwood J."/>
            <person name="Schmutz J."/>
            <person name="Mcdaniel S.F."/>
        </authorList>
    </citation>
    <scope>NUCLEOTIDE SEQUENCE</scope>
    <source>
        <strain evidence="14">R40</strain>
    </source>
</reference>
<dbReference type="InterPro" id="IPR003369">
    <property type="entry name" value="TatA/B/E"/>
</dbReference>
<feature type="region of interest" description="Disordered" evidence="13">
    <location>
        <begin position="161"/>
        <end position="302"/>
    </location>
</feature>
<keyword evidence="10" id="KW-0793">Thylakoid</keyword>
<sequence length="302" mass="31193">MATMAGVVCSRASLLPCAAHFARTTVDIPSCSTSSGSSGSVSGGLHSAVLSRQLGCRKTSLVLRARAFSSASSSFQGRLCLVLSCPTGKVREGKRSGVRASLLGVGAPEALVIGVVALLVFGPKGLAEVARTLGKSLRAFQPTIKELQQVSREFKATLEQEIGLDELRNPTPYDSPPTSTPSRPNTVSSTPTSMPTTLSATEAPPAAPKTEEAPAPPKPYTTEDYVRITEDQAKALVSEEQRKASEAAAWGGAPPVKPVAETSSEDQAQMSADSAAKDGSGVVGSTPTEPLEKSSDNGSPKL</sequence>
<dbReference type="GO" id="GO:0009535">
    <property type="term" value="C:chloroplast thylakoid membrane"/>
    <property type="evidence" value="ECO:0007669"/>
    <property type="project" value="UniProtKB-SubCell"/>
</dbReference>
<evidence type="ECO:0000256" key="9">
    <source>
        <dbReference type="ARBA" id="ARBA00023010"/>
    </source>
</evidence>
<keyword evidence="8" id="KW-1133">Transmembrane helix</keyword>
<feature type="compositionally biased region" description="Polar residues" evidence="13">
    <location>
        <begin position="261"/>
        <end position="272"/>
    </location>
</feature>
<dbReference type="OrthoDB" id="2017985at2759"/>
<keyword evidence="3" id="KW-0150">Chloroplast</keyword>
<keyword evidence="5" id="KW-0812">Transmembrane</keyword>
<keyword evidence="6" id="KW-0653">Protein transport</keyword>
<evidence type="ECO:0000313" key="14">
    <source>
        <dbReference type="EMBL" id="KAG0559876.1"/>
    </source>
</evidence>
<accession>A0A8T0GK10</accession>
<evidence type="ECO:0000256" key="12">
    <source>
        <dbReference type="ARBA" id="ARBA00025340"/>
    </source>
</evidence>
<evidence type="ECO:0000256" key="10">
    <source>
        <dbReference type="ARBA" id="ARBA00023078"/>
    </source>
</evidence>
<comment type="subcellular location">
    <subcellularLocation>
        <location evidence="1">Plastid</location>
        <location evidence="1">Chloroplast thylakoid membrane</location>
        <topology evidence="1">Single-pass membrane protein</topology>
    </subcellularLocation>
</comment>
<evidence type="ECO:0008006" key="16">
    <source>
        <dbReference type="Google" id="ProtNLM"/>
    </source>
</evidence>
<keyword evidence="2" id="KW-0813">Transport</keyword>
<evidence type="ECO:0000256" key="7">
    <source>
        <dbReference type="ARBA" id="ARBA00022946"/>
    </source>
</evidence>
<name>A0A8T0GK10_CERPU</name>
<dbReference type="EMBL" id="CM026431">
    <property type="protein sequence ID" value="KAG0559876.1"/>
    <property type="molecule type" value="Genomic_DNA"/>
</dbReference>
<comment type="function">
    <text evidence="12">Part of the twin-arginine translocation (Tat) system that transports large folded proteins containing a characteristic twin-arginine motif in their signal peptide across the thylakoid membrane. Involved in delta pH-dependent protein transport required for chloroplast development, especially thylakoid membrane formation. TATC and TATB mediate precursor recognition, whereas TATA facilitates translocation.</text>
</comment>
<dbReference type="PANTHER" id="PTHR33162">
    <property type="entry name" value="SEC-INDEPENDENT PROTEIN TRANSLOCASE PROTEIN TATA, CHLOROPLASTIC"/>
    <property type="match status" value="1"/>
</dbReference>
<evidence type="ECO:0000256" key="5">
    <source>
        <dbReference type="ARBA" id="ARBA00022692"/>
    </source>
</evidence>
<evidence type="ECO:0000256" key="3">
    <source>
        <dbReference type="ARBA" id="ARBA00022528"/>
    </source>
</evidence>
<evidence type="ECO:0000256" key="6">
    <source>
        <dbReference type="ARBA" id="ARBA00022927"/>
    </source>
</evidence>
<feature type="compositionally biased region" description="Low complexity" evidence="13">
    <location>
        <begin position="180"/>
        <end position="204"/>
    </location>
</feature>
<proteinExistence type="predicted"/>
<dbReference type="Pfam" id="PF02416">
    <property type="entry name" value="TatA_B_E"/>
    <property type="match status" value="1"/>
</dbReference>
<evidence type="ECO:0000256" key="2">
    <source>
        <dbReference type="ARBA" id="ARBA00022448"/>
    </source>
</evidence>
<evidence type="ECO:0000256" key="13">
    <source>
        <dbReference type="SAM" id="MobiDB-lite"/>
    </source>
</evidence>
<dbReference type="PANTHER" id="PTHR33162:SF3">
    <property type="entry name" value="SEC-INDEPENDENT PROTEIN TRANSLOCASE PROTEIN TATB, CHLOROPLASTIC"/>
    <property type="match status" value="1"/>
</dbReference>
<dbReference type="AlphaFoldDB" id="A0A8T0GK10"/>
<dbReference type="Proteomes" id="UP000822688">
    <property type="component" value="Chromosome 10"/>
</dbReference>
<organism evidence="14 15">
    <name type="scientific">Ceratodon purpureus</name>
    <name type="common">Fire moss</name>
    <name type="synonym">Dicranum purpureum</name>
    <dbReference type="NCBI Taxonomy" id="3225"/>
    <lineage>
        <taxon>Eukaryota</taxon>
        <taxon>Viridiplantae</taxon>
        <taxon>Streptophyta</taxon>
        <taxon>Embryophyta</taxon>
        <taxon>Bryophyta</taxon>
        <taxon>Bryophytina</taxon>
        <taxon>Bryopsida</taxon>
        <taxon>Dicranidae</taxon>
        <taxon>Pseudoditrichales</taxon>
        <taxon>Ditrichaceae</taxon>
        <taxon>Ceratodon</taxon>
    </lineage>
</organism>
<evidence type="ECO:0000256" key="8">
    <source>
        <dbReference type="ARBA" id="ARBA00022989"/>
    </source>
</evidence>
<evidence type="ECO:0000256" key="1">
    <source>
        <dbReference type="ARBA" id="ARBA00004581"/>
    </source>
</evidence>
<evidence type="ECO:0000256" key="11">
    <source>
        <dbReference type="ARBA" id="ARBA00023136"/>
    </source>
</evidence>
<keyword evidence="9" id="KW-0811">Translocation</keyword>
<keyword evidence="15" id="KW-1185">Reference proteome</keyword>
<protein>
    <recommendedName>
        <fullName evidence="16">Sec-independent protein translocase protein TATB, chloroplastic</fullName>
    </recommendedName>
</protein>
<evidence type="ECO:0000313" key="15">
    <source>
        <dbReference type="Proteomes" id="UP000822688"/>
    </source>
</evidence>
<dbReference type="Gene3D" id="1.20.5.3310">
    <property type="match status" value="1"/>
</dbReference>
<dbReference type="GO" id="GO:0006886">
    <property type="term" value="P:intracellular protein transport"/>
    <property type="evidence" value="ECO:0007669"/>
    <property type="project" value="UniProtKB-ARBA"/>
</dbReference>
<feature type="compositionally biased region" description="Basic and acidic residues" evidence="13">
    <location>
        <begin position="224"/>
        <end position="245"/>
    </location>
</feature>
<comment type="caution">
    <text evidence="14">The sequence shown here is derived from an EMBL/GenBank/DDBJ whole genome shotgun (WGS) entry which is preliminary data.</text>
</comment>
<keyword evidence="11" id="KW-0472">Membrane</keyword>
<keyword evidence="7" id="KW-0809">Transit peptide</keyword>
<keyword evidence="4" id="KW-0934">Plastid</keyword>
<dbReference type="FunFam" id="1.20.5.3310:FF:000003">
    <property type="entry name" value="Sec-independent protein translocase protein TATB, chloroplastic"/>
    <property type="match status" value="1"/>
</dbReference>
<evidence type="ECO:0000256" key="4">
    <source>
        <dbReference type="ARBA" id="ARBA00022640"/>
    </source>
</evidence>